<proteinExistence type="predicted"/>
<reference evidence="1 2" key="1">
    <citation type="submission" date="2018-03" db="EMBL/GenBank/DDBJ databases">
        <title>Genomic Encyclopedia of Archaeal and Bacterial Type Strains, Phase II (KMG-II): from individual species to whole genera.</title>
        <authorList>
            <person name="Goeker M."/>
        </authorList>
    </citation>
    <scope>NUCLEOTIDE SEQUENCE [LARGE SCALE GENOMIC DNA]</scope>
    <source>
        <strain evidence="1 2">DSM 45211</strain>
    </source>
</reference>
<dbReference type="EMBL" id="PYGE01000006">
    <property type="protein sequence ID" value="PSL04161.1"/>
    <property type="molecule type" value="Genomic_DNA"/>
</dbReference>
<dbReference type="AlphaFoldDB" id="A0A2P8E3X2"/>
<keyword evidence="2" id="KW-1185">Reference proteome</keyword>
<sequence length="121" mass="13672">MSAPLPDLLQIDRALEEVFDERVRQDERWGEQNHPTVGGAGPHAGLVIHANYAYEAERWKWSNGVRVERGRLTWDGILLEETYEALGEVDPTRRREELVQVAAVAVAMIQHIDRKAASASE</sequence>
<name>A0A2P8E3X2_9ACTN</name>
<evidence type="ECO:0000313" key="1">
    <source>
        <dbReference type="EMBL" id="PSL04161.1"/>
    </source>
</evidence>
<accession>A0A2P8E3X2</accession>
<organism evidence="1 2">
    <name type="scientific">Haloactinopolyspora alba</name>
    <dbReference type="NCBI Taxonomy" id="648780"/>
    <lineage>
        <taxon>Bacteria</taxon>
        <taxon>Bacillati</taxon>
        <taxon>Actinomycetota</taxon>
        <taxon>Actinomycetes</taxon>
        <taxon>Jiangellales</taxon>
        <taxon>Jiangellaceae</taxon>
        <taxon>Haloactinopolyspora</taxon>
    </lineage>
</organism>
<dbReference type="OrthoDB" id="3541267at2"/>
<gene>
    <name evidence="1" type="ORF">CLV30_106166</name>
</gene>
<evidence type="ECO:0000313" key="2">
    <source>
        <dbReference type="Proteomes" id="UP000243528"/>
    </source>
</evidence>
<dbReference type="Proteomes" id="UP000243528">
    <property type="component" value="Unassembled WGS sequence"/>
</dbReference>
<comment type="caution">
    <text evidence="1">The sequence shown here is derived from an EMBL/GenBank/DDBJ whole genome shotgun (WGS) entry which is preliminary data.</text>
</comment>
<dbReference type="RefSeq" id="WP_106537172.1">
    <property type="nucleotide sequence ID" value="NZ_ML142900.1"/>
</dbReference>
<protein>
    <submittedName>
        <fullName evidence="1">Uncharacterized protein</fullName>
    </submittedName>
</protein>